<accession>A0ACD5TPR6</accession>
<protein>
    <submittedName>
        <fullName evidence="1">Uncharacterized protein</fullName>
    </submittedName>
</protein>
<proteinExistence type="predicted"/>
<keyword evidence="2" id="KW-1185">Reference proteome</keyword>
<evidence type="ECO:0000313" key="2">
    <source>
        <dbReference type="Proteomes" id="UP001732700"/>
    </source>
</evidence>
<name>A0ACD5TPR6_AVESA</name>
<reference evidence="1" key="1">
    <citation type="submission" date="2021-05" db="EMBL/GenBank/DDBJ databases">
        <authorList>
            <person name="Scholz U."/>
            <person name="Mascher M."/>
            <person name="Fiebig A."/>
        </authorList>
    </citation>
    <scope>NUCLEOTIDE SEQUENCE [LARGE SCALE GENOMIC DNA]</scope>
</reference>
<reference evidence="1" key="2">
    <citation type="submission" date="2025-09" db="UniProtKB">
        <authorList>
            <consortium name="EnsemblPlants"/>
        </authorList>
    </citation>
    <scope>IDENTIFICATION</scope>
</reference>
<dbReference type="EnsemblPlants" id="AVESA.00010b.r2.1CG0106070.1">
    <property type="protein sequence ID" value="AVESA.00010b.r2.1CG0106070.1.CDS.1"/>
    <property type="gene ID" value="AVESA.00010b.r2.1CG0106070"/>
</dbReference>
<evidence type="ECO:0000313" key="1">
    <source>
        <dbReference type="EnsemblPlants" id="AVESA.00010b.r2.1CG0106070.1.CDS.1"/>
    </source>
</evidence>
<organism evidence="1 2">
    <name type="scientific">Avena sativa</name>
    <name type="common">Oat</name>
    <dbReference type="NCBI Taxonomy" id="4498"/>
    <lineage>
        <taxon>Eukaryota</taxon>
        <taxon>Viridiplantae</taxon>
        <taxon>Streptophyta</taxon>
        <taxon>Embryophyta</taxon>
        <taxon>Tracheophyta</taxon>
        <taxon>Spermatophyta</taxon>
        <taxon>Magnoliopsida</taxon>
        <taxon>Liliopsida</taxon>
        <taxon>Poales</taxon>
        <taxon>Poaceae</taxon>
        <taxon>BOP clade</taxon>
        <taxon>Pooideae</taxon>
        <taxon>Poodae</taxon>
        <taxon>Poeae</taxon>
        <taxon>Poeae Chloroplast Group 1 (Aveneae type)</taxon>
        <taxon>Aveninae</taxon>
        <taxon>Avena</taxon>
    </lineage>
</organism>
<sequence length="291" mass="32610">MLSMNGGRGGGRRLKDRLAWLLRPANSLLRSSCSSSISTFTISTSSLSTTSAATATTAAVQPFSSALGLLQIPQPEENNKSHEQPRSCCSSSRHGRGHGHAHRRRFRNADHEVARKLSSNPYGFTSTEDDEDIDGGSQDDTEAFLSSRSLVSSDSSGFYTSSNVLPRHRSGRPYHQRQRPQQTKRRRRRRRRATSCVESSSCSVREEVQVGYRPVVTAEEELRKGLAVVRRSRDPYGDFRESMVEMIVERQVFGAAELERLLRTYLSLNPTRLHPVILQAFSDIWVVLRGC</sequence>
<dbReference type="Proteomes" id="UP001732700">
    <property type="component" value="Chromosome 1C"/>
</dbReference>